<reference evidence="9" key="1">
    <citation type="journal article" date="2023" name="Mol. Phylogenet. Evol.">
        <title>Genome-scale phylogeny and comparative genomics of the fungal order Sordariales.</title>
        <authorList>
            <person name="Hensen N."/>
            <person name="Bonometti L."/>
            <person name="Westerberg I."/>
            <person name="Brannstrom I.O."/>
            <person name="Guillou S."/>
            <person name="Cros-Aarteil S."/>
            <person name="Calhoun S."/>
            <person name="Haridas S."/>
            <person name="Kuo A."/>
            <person name="Mondo S."/>
            <person name="Pangilinan J."/>
            <person name="Riley R."/>
            <person name="LaButti K."/>
            <person name="Andreopoulos B."/>
            <person name="Lipzen A."/>
            <person name="Chen C."/>
            <person name="Yan M."/>
            <person name="Daum C."/>
            <person name="Ng V."/>
            <person name="Clum A."/>
            <person name="Steindorff A."/>
            <person name="Ohm R.A."/>
            <person name="Martin F."/>
            <person name="Silar P."/>
            <person name="Natvig D.O."/>
            <person name="Lalanne C."/>
            <person name="Gautier V."/>
            <person name="Ament-Velasquez S.L."/>
            <person name="Kruys A."/>
            <person name="Hutchinson M.I."/>
            <person name="Powell A.J."/>
            <person name="Barry K."/>
            <person name="Miller A.N."/>
            <person name="Grigoriev I.V."/>
            <person name="Debuchy R."/>
            <person name="Gladieux P."/>
            <person name="Hiltunen Thoren M."/>
            <person name="Johannesson H."/>
        </authorList>
    </citation>
    <scope>NUCLEOTIDE SEQUENCE</scope>
    <source>
        <strain evidence="9">CBS 333.67</strain>
    </source>
</reference>
<feature type="region of interest" description="Disordered" evidence="6">
    <location>
        <begin position="1"/>
        <end position="23"/>
    </location>
</feature>
<feature type="transmembrane region" description="Helical" evidence="7">
    <location>
        <begin position="345"/>
        <end position="365"/>
    </location>
</feature>
<dbReference type="Proteomes" id="UP001273166">
    <property type="component" value="Unassembled WGS sequence"/>
</dbReference>
<dbReference type="CDD" id="cd17502">
    <property type="entry name" value="MFS_Azr1_MDR_like"/>
    <property type="match status" value="1"/>
</dbReference>
<feature type="domain" description="Major facilitator superfamily (MFS) profile" evidence="8">
    <location>
        <begin position="46"/>
        <end position="502"/>
    </location>
</feature>
<dbReference type="FunFam" id="1.20.1720.10:FF:000012">
    <property type="entry name" value="MFS toxin efflux pump (AflT)"/>
    <property type="match status" value="1"/>
</dbReference>
<feature type="transmembrane region" description="Helical" evidence="7">
    <location>
        <begin position="135"/>
        <end position="160"/>
    </location>
</feature>
<feature type="transmembrane region" description="Helical" evidence="7">
    <location>
        <begin position="510"/>
        <end position="529"/>
    </location>
</feature>
<dbReference type="GO" id="GO:0005886">
    <property type="term" value="C:plasma membrane"/>
    <property type="evidence" value="ECO:0007669"/>
    <property type="project" value="TreeGrafter"/>
</dbReference>
<evidence type="ECO:0000256" key="6">
    <source>
        <dbReference type="SAM" id="MobiDB-lite"/>
    </source>
</evidence>
<feature type="transmembrane region" description="Helical" evidence="7">
    <location>
        <begin position="372"/>
        <end position="390"/>
    </location>
</feature>
<feature type="transmembrane region" description="Helical" evidence="7">
    <location>
        <begin position="81"/>
        <end position="98"/>
    </location>
</feature>
<accession>A0AAJ0M329</accession>
<dbReference type="GeneID" id="87889162"/>
<feature type="transmembrane region" description="Helical" evidence="7">
    <location>
        <begin position="196"/>
        <end position="219"/>
    </location>
</feature>
<dbReference type="Pfam" id="PF07690">
    <property type="entry name" value="MFS_1"/>
    <property type="match status" value="1"/>
</dbReference>
<dbReference type="EMBL" id="JAUDZG010000003">
    <property type="protein sequence ID" value="KAK3307261.1"/>
    <property type="molecule type" value="Genomic_DNA"/>
</dbReference>
<dbReference type="FunFam" id="1.20.1250.20:FF:000196">
    <property type="entry name" value="MFS toxin efflux pump (AflT)"/>
    <property type="match status" value="1"/>
</dbReference>
<dbReference type="RefSeq" id="XP_062723041.1">
    <property type="nucleotide sequence ID" value="XM_062870333.1"/>
</dbReference>
<feature type="transmembrane region" description="Helical" evidence="7">
    <location>
        <begin position="240"/>
        <end position="262"/>
    </location>
</feature>
<evidence type="ECO:0000313" key="10">
    <source>
        <dbReference type="Proteomes" id="UP001273166"/>
    </source>
</evidence>
<evidence type="ECO:0000256" key="7">
    <source>
        <dbReference type="SAM" id="Phobius"/>
    </source>
</evidence>
<keyword evidence="5 7" id="KW-0472">Membrane</keyword>
<evidence type="ECO:0000259" key="8">
    <source>
        <dbReference type="PROSITE" id="PS50850"/>
    </source>
</evidence>
<reference evidence="9" key="2">
    <citation type="submission" date="2023-06" db="EMBL/GenBank/DDBJ databases">
        <authorList>
            <consortium name="Lawrence Berkeley National Laboratory"/>
            <person name="Mondo S.J."/>
            <person name="Hensen N."/>
            <person name="Bonometti L."/>
            <person name="Westerberg I."/>
            <person name="Brannstrom I.O."/>
            <person name="Guillou S."/>
            <person name="Cros-Aarteil S."/>
            <person name="Calhoun S."/>
            <person name="Haridas S."/>
            <person name="Kuo A."/>
            <person name="Pangilinan J."/>
            <person name="Riley R."/>
            <person name="Labutti K."/>
            <person name="Andreopoulos B."/>
            <person name="Lipzen A."/>
            <person name="Chen C."/>
            <person name="Yanf M."/>
            <person name="Daum C."/>
            <person name="Ng V."/>
            <person name="Clum A."/>
            <person name="Steindorff A."/>
            <person name="Ohm R."/>
            <person name="Martin F."/>
            <person name="Silar P."/>
            <person name="Natvig D."/>
            <person name="Lalanne C."/>
            <person name="Gautier V."/>
            <person name="Ament-Velasquez S.L."/>
            <person name="Kruys A."/>
            <person name="Hutchinson M.I."/>
            <person name="Powell A.J."/>
            <person name="Barry K."/>
            <person name="Miller A.N."/>
            <person name="Grigoriev I.V."/>
            <person name="Debuchy R."/>
            <person name="Gladieux P."/>
            <person name="Thoren M.H."/>
            <person name="Johannesson H."/>
        </authorList>
    </citation>
    <scope>NUCLEOTIDE SEQUENCE</scope>
    <source>
        <strain evidence="9">CBS 333.67</strain>
    </source>
</reference>
<evidence type="ECO:0000313" key="9">
    <source>
        <dbReference type="EMBL" id="KAK3307261.1"/>
    </source>
</evidence>
<dbReference type="SUPFAM" id="SSF103473">
    <property type="entry name" value="MFS general substrate transporter"/>
    <property type="match status" value="1"/>
</dbReference>
<evidence type="ECO:0000256" key="5">
    <source>
        <dbReference type="ARBA" id="ARBA00023136"/>
    </source>
</evidence>
<dbReference type="PANTHER" id="PTHR23501">
    <property type="entry name" value="MAJOR FACILITATOR SUPERFAMILY"/>
    <property type="match status" value="1"/>
</dbReference>
<dbReference type="PROSITE" id="PS50850">
    <property type="entry name" value="MFS"/>
    <property type="match status" value="1"/>
</dbReference>
<organism evidence="9 10">
    <name type="scientific">Chaetomium strumarium</name>
    <dbReference type="NCBI Taxonomy" id="1170767"/>
    <lineage>
        <taxon>Eukaryota</taxon>
        <taxon>Fungi</taxon>
        <taxon>Dikarya</taxon>
        <taxon>Ascomycota</taxon>
        <taxon>Pezizomycotina</taxon>
        <taxon>Sordariomycetes</taxon>
        <taxon>Sordariomycetidae</taxon>
        <taxon>Sordariales</taxon>
        <taxon>Chaetomiaceae</taxon>
        <taxon>Chaetomium</taxon>
    </lineage>
</organism>
<evidence type="ECO:0000256" key="4">
    <source>
        <dbReference type="ARBA" id="ARBA00022989"/>
    </source>
</evidence>
<dbReference type="PANTHER" id="PTHR23501:SF198">
    <property type="entry name" value="AZOLE RESISTANCE PROTEIN 1-RELATED"/>
    <property type="match status" value="1"/>
</dbReference>
<proteinExistence type="predicted"/>
<dbReference type="InterPro" id="IPR036259">
    <property type="entry name" value="MFS_trans_sf"/>
</dbReference>
<feature type="transmembrane region" description="Helical" evidence="7">
    <location>
        <begin position="110"/>
        <end position="129"/>
    </location>
</feature>
<dbReference type="InterPro" id="IPR020846">
    <property type="entry name" value="MFS_dom"/>
</dbReference>
<evidence type="ECO:0000256" key="1">
    <source>
        <dbReference type="ARBA" id="ARBA00004141"/>
    </source>
</evidence>
<dbReference type="Gene3D" id="1.20.1250.20">
    <property type="entry name" value="MFS general substrate transporter like domains"/>
    <property type="match status" value="2"/>
</dbReference>
<dbReference type="InterPro" id="IPR011701">
    <property type="entry name" value="MFS"/>
</dbReference>
<protein>
    <submittedName>
        <fullName evidence="9">Major facilitator superfamily transporter</fullName>
    </submittedName>
</protein>
<comment type="caution">
    <text evidence="9">The sequence shown here is derived from an EMBL/GenBank/DDBJ whole genome shotgun (WGS) entry which is preliminary data.</text>
</comment>
<evidence type="ECO:0000256" key="2">
    <source>
        <dbReference type="ARBA" id="ARBA00022448"/>
    </source>
</evidence>
<name>A0AAJ0M329_9PEZI</name>
<keyword evidence="10" id="KW-1185">Reference proteome</keyword>
<feature type="transmembrane region" description="Helical" evidence="7">
    <location>
        <begin position="172"/>
        <end position="190"/>
    </location>
</feature>
<comment type="subcellular location">
    <subcellularLocation>
        <location evidence="1">Membrane</location>
        <topology evidence="1">Multi-pass membrane protein</topology>
    </subcellularLocation>
</comment>
<feature type="transmembrane region" description="Helical" evidence="7">
    <location>
        <begin position="268"/>
        <end position="287"/>
    </location>
</feature>
<sequence>MEGTGVHEEKQEGRNVPEPDARTAEARQADVSSQYIDVKSVSFILILVALSLSIFCVGLDNIIIATAIPAITDDFHALNDIGWYGSGYLLPTCAFQLLSGKLYSRYSAKWIFLAALFIFEVGSLISAVAPSSAVFIVGRAVAGVGAAALFTGSLVIIATIVPPEKAPAFQSVNAATFGVASAVGPLIGGAFTDNVTWRWCFYINLPIGAVAAPLVLFLIRTKSPSHDDLPLMRLLRKMDLVGLGLFLPCIVCYLLAMEWAGIVYSWSQYQVVVSIVFFAVLLVAFVADQLFMGEDATVPPRIASQRSIAAVCWFNFFSFGAFNTAFYFMPLYFQGVKETSAEDSGIRMIPLVVIQVLVIVITGILTAKTGHYVPFFIASCVVASVGLGLLTTWEVDSSAGKWIGYQFVIGFGLGMGMQLFATVVGATLPDRDVPTGMALTTMAQFLGASIFLGAGNNIFNTKLIESVDALGIPGLDGHTVVSAGATDLRASVPDEYLPDVLRAYMEALRWAFRLSLILECVAFLGALGMEWKKVPAHESKTASNETA</sequence>
<keyword evidence="4 7" id="KW-1133">Transmembrane helix</keyword>
<keyword evidence="3 7" id="KW-0812">Transmembrane</keyword>
<gene>
    <name evidence="9" type="ORF">B0T15DRAFT_553805</name>
</gene>
<feature type="transmembrane region" description="Helical" evidence="7">
    <location>
        <begin position="308"/>
        <end position="333"/>
    </location>
</feature>
<keyword evidence="2" id="KW-0813">Transport</keyword>
<feature type="transmembrane region" description="Helical" evidence="7">
    <location>
        <begin position="402"/>
        <end position="424"/>
    </location>
</feature>
<dbReference type="GO" id="GO:0022857">
    <property type="term" value="F:transmembrane transporter activity"/>
    <property type="evidence" value="ECO:0007669"/>
    <property type="project" value="InterPro"/>
</dbReference>
<feature type="transmembrane region" description="Helical" evidence="7">
    <location>
        <begin position="43"/>
        <end position="69"/>
    </location>
</feature>
<evidence type="ECO:0000256" key="3">
    <source>
        <dbReference type="ARBA" id="ARBA00022692"/>
    </source>
</evidence>
<dbReference type="AlphaFoldDB" id="A0AAJ0M329"/>